<evidence type="ECO:0000259" key="7">
    <source>
        <dbReference type="PROSITE" id="PS50011"/>
    </source>
</evidence>
<evidence type="ECO:0000256" key="3">
    <source>
        <dbReference type="ARBA" id="ARBA00022777"/>
    </source>
</evidence>
<dbReference type="InterPro" id="IPR001932">
    <property type="entry name" value="PPM-type_phosphatase-like_dom"/>
</dbReference>
<dbReference type="SMART" id="SM00332">
    <property type="entry name" value="PP2Cc"/>
    <property type="match status" value="1"/>
</dbReference>
<dbReference type="Gene3D" id="3.60.40.10">
    <property type="entry name" value="PPM-type phosphatase domain"/>
    <property type="match status" value="1"/>
</dbReference>
<dbReference type="PANTHER" id="PTHR43289">
    <property type="entry name" value="MITOGEN-ACTIVATED PROTEIN KINASE KINASE KINASE 20-RELATED"/>
    <property type="match status" value="1"/>
</dbReference>
<dbReference type="InterPro" id="IPR036457">
    <property type="entry name" value="PPM-type-like_dom_sf"/>
</dbReference>
<keyword evidence="9" id="KW-0723">Serine/threonine-protein kinase</keyword>
<dbReference type="Pfam" id="PF00069">
    <property type="entry name" value="Pkinase"/>
    <property type="match status" value="1"/>
</dbReference>
<evidence type="ECO:0000256" key="5">
    <source>
        <dbReference type="SAM" id="MobiDB-lite"/>
    </source>
</evidence>
<feature type="compositionally biased region" description="Low complexity" evidence="5">
    <location>
        <begin position="1"/>
        <end position="19"/>
    </location>
</feature>
<dbReference type="SMART" id="SM00331">
    <property type="entry name" value="PP2C_SIG"/>
    <property type="match status" value="1"/>
</dbReference>
<dbReference type="PROSITE" id="PS50011">
    <property type="entry name" value="PROTEIN_KINASE_DOM"/>
    <property type="match status" value="1"/>
</dbReference>
<keyword evidence="4" id="KW-0067">ATP-binding</keyword>
<accession>Q3SHJ1</accession>
<dbReference type="PANTHER" id="PTHR43289:SF6">
    <property type="entry name" value="SERINE_THREONINE-PROTEIN KINASE NEKL-3"/>
    <property type="match status" value="1"/>
</dbReference>
<evidence type="ECO:0000313" key="9">
    <source>
        <dbReference type="EMBL" id="AAZ97895.1"/>
    </source>
</evidence>
<proteinExistence type="predicted"/>
<dbReference type="SUPFAM" id="SSF56112">
    <property type="entry name" value="Protein kinase-like (PK-like)"/>
    <property type="match status" value="1"/>
</dbReference>
<evidence type="ECO:0000256" key="2">
    <source>
        <dbReference type="ARBA" id="ARBA00022741"/>
    </source>
</evidence>
<dbReference type="EMBL" id="CP000116">
    <property type="protein sequence ID" value="AAZ97895.1"/>
    <property type="molecule type" value="Genomic_DNA"/>
</dbReference>
<keyword evidence="6" id="KW-0472">Membrane</keyword>
<evidence type="ECO:0000313" key="10">
    <source>
        <dbReference type="Proteomes" id="UP000008291"/>
    </source>
</evidence>
<dbReference type="Pfam" id="PF13672">
    <property type="entry name" value="PP2C_2"/>
    <property type="match status" value="1"/>
</dbReference>
<dbReference type="eggNOG" id="COG0631">
    <property type="taxonomic scope" value="Bacteria"/>
</dbReference>
<keyword evidence="6" id="KW-0812">Transmembrane</keyword>
<gene>
    <name evidence="9" type="ordered locus">Tbd_1942</name>
</gene>
<dbReference type="InterPro" id="IPR000719">
    <property type="entry name" value="Prot_kinase_dom"/>
</dbReference>
<sequence>MSGTAGRAEAGPAPLAGPAMRGELEVSAGQYSDRGRKEINQDFHGIRIPEATQRRAKGVVVALADGISSSTVGHVAAQAAVAGFLEDYFCTPDAWSVKTSAQRVLTALNAWLHAQSQRSPYRYERDRGYVCTLSALVVKSATAHLFHVGDTRIYRLRDGTLEQLTNDHRLRLADDVHYLGRALGINAQLEIDYRAEALEAGDVFVLATDGVYEHVAAGFVADAVATHGDDLDRAAAAIAGQAYAQGSADNLTVQILRIDRLPNAGARELRNQLAARPLPPILQGRMRFDGYTIVREVHGSSRSHVYLAVDEESGARVILKAPSIELQGEAGYLERFLMEEWVARRVDSAHVLKPSPVRRKPGYLYTAMEFVEGQTLGQWMIDHPRPDLETVRGIVEQIARGLRAFHRLEMLHQDLRPENIMIEPNGTVKIIDFGSTEVAGMRETDPLAGRGIELGTLQYTAPERLLGDGGTRAADLFALGVITYQMLSGELPYDTQVARYRTRADQRRLRYRSLRDGRRAIPPWVDDAIRKAVHPEPERRYENLSEFTFDLRHPSPSRPASPLIERHPLAFWQGLSLVLALVVVALAAALHATRLPATSAEPSAERGAAFVSSQPSERRSR</sequence>
<keyword evidence="6" id="KW-1133">Transmembrane helix</keyword>
<feature type="region of interest" description="Disordered" evidence="5">
    <location>
        <begin position="1"/>
        <end position="21"/>
    </location>
</feature>
<dbReference type="RefSeq" id="WP_011312454.1">
    <property type="nucleotide sequence ID" value="NC_007404.1"/>
</dbReference>
<protein>
    <submittedName>
        <fullName evidence="9">Serine/Threonine protein kinase</fullName>
    </submittedName>
</protein>
<dbReference type="GO" id="GO:0005524">
    <property type="term" value="F:ATP binding"/>
    <property type="evidence" value="ECO:0007669"/>
    <property type="project" value="UniProtKB-KW"/>
</dbReference>
<dbReference type="eggNOG" id="COG0515">
    <property type="taxonomic scope" value="Bacteria"/>
</dbReference>
<evidence type="ECO:0000256" key="4">
    <source>
        <dbReference type="ARBA" id="ARBA00022840"/>
    </source>
</evidence>
<feature type="domain" description="PPM-type phosphatase" evidence="8">
    <location>
        <begin position="27"/>
        <end position="258"/>
    </location>
</feature>
<dbReference type="GO" id="GO:0004674">
    <property type="term" value="F:protein serine/threonine kinase activity"/>
    <property type="evidence" value="ECO:0007669"/>
    <property type="project" value="UniProtKB-KW"/>
</dbReference>
<evidence type="ECO:0000256" key="1">
    <source>
        <dbReference type="ARBA" id="ARBA00022679"/>
    </source>
</evidence>
<dbReference type="CDD" id="cd00143">
    <property type="entry name" value="PP2Cc"/>
    <property type="match status" value="1"/>
</dbReference>
<dbReference type="InterPro" id="IPR011009">
    <property type="entry name" value="Kinase-like_dom_sf"/>
</dbReference>
<dbReference type="PROSITE" id="PS51746">
    <property type="entry name" value="PPM_2"/>
    <property type="match status" value="1"/>
</dbReference>
<feature type="domain" description="Protein kinase" evidence="7">
    <location>
        <begin position="291"/>
        <end position="556"/>
    </location>
</feature>
<dbReference type="HOGENOM" id="CLU_034273_0_0_4"/>
<dbReference type="CDD" id="cd14014">
    <property type="entry name" value="STKc_PknB_like"/>
    <property type="match status" value="1"/>
</dbReference>
<dbReference type="SUPFAM" id="SSF81606">
    <property type="entry name" value="PP2C-like"/>
    <property type="match status" value="1"/>
</dbReference>
<evidence type="ECO:0000256" key="6">
    <source>
        <dbReference type="SAM" id="Phobius"/>
    </source>
</evidence>
<organism evidence="9 10">
    <name type="scientific">Thiobacillus denitrificans (strain ATCC 25259 / T1)</name>
    <dbReference type="NCBI Taxonomy" id="292415"/>
    <lineage>
        <taxon>Bacteria</taxon>
        <taxon>Pseudomonadati</taxon>
        <taxon>Pseudomonadota</taxon>
        <taxon>Betaproteobacteria</taxon>
        <taxon>Nitrosomonadales</taxon>
        <taxon>Thiobacillaceae</taxon>
        <taxon>Thiobacillus</taxon>
    </lineage>
</organism>
<name>Q3SHJ1_THIDA</name>
<evidence type="ECO:0000259" key="8">
    <source>
        <dbReference type="PROSITE" id="PS51746"/>
    </source>
</evidence>
<dbReference type="KEGG" id="tbd:Tbd_1942"/>
<feature type="transmembrane region" description="Helical" evidence="6">
    <location>
        <begin position="569"/>
        <end position="590"/>
    </location>
</feature>
<dbReference type="AlphaFoldDB" id="Q3SHJ1"/>
<dbReference type="Gene3D" id="3.30.200.20">
    <property type="entry name" value="Phosphorylase Kinase, domain 1"/>
    <property type="match status" value="1"/>
</dbReference>
<feature type="region of interest" description="Disordered" evidence="5">
    <location>
        <begin position="598"/>
        <end position="621"/>
    </location>
</feature>
<keyword evidence="10" id="KW-1185">Reference proteome</keyword>
<dbReference type="STRING" id="292415.Tbd_1942"/>
<dbReference type="Proteomes" id="UP000008291">
    <property type="component" value="Chromosome"/>
</dbReference>
<dbReference type="Gene3D" id="1.10.510.10">
    <property type="entry name" value="Transferase(Phosphotransferase) domain 1"/>
    <property type="match status" value="1"/>
</dbReference>
<dbReference type="InterPro" id="IPR008266">
    <property type="entry name" value="Tyr_kinase_AS"/>
</dbReference>
<keyword evidence="2" id="KW-0547">Nucleotide-binding</keyword>
<keyword evidence="3 9" id="KW-0418">Kinase</keyword>
<reference evidence="9 10" key="1">
    <citation type="journal article" date="2006" name="J. Bacteriol.">
        <title>The genome sequence of the obligately chemolithoautotrophic, facultatively anaerobic bacterium Thiobacillus denitrificans.</title>
        <authorList>
            <person name="Beller H.R."/>
            <person name="Chain P.S."/>
            <person name="Letain T.E."/>
            <person name="Chakicherla A."/>
            <person name="Larimer F.W."/>
            <person name="Richardson P.M."/>
            <person name="Coleman M.A."/>
            <person name="Wood A.P."/>
            <person name="Kelly D.P."/>
        </authorList>
    </citation>
    <scope>NUCLEOTIDE SEQUENCE [LARGE SCALE GENOMIC DNA]</scope>
    <source>
        <strain evidence="9 10">ATCC 25259</strain>
    </source>
</reference>
<dbReference type="PROSITE" id="PS00109">
    <property type="entry name" value="PROTEIN_KINASE_TYR"/>
    <property type="match status" value="1"/>
</dbReference>
<keyword evidence="1" id="KW-0808">Transferase</keyword>